<protein>
    <submittedName>
        <fullName evidence="2">Uncharacterized protein</fullName>
    </submittedName>
</protein>
<dbReference type="AlphaFoldDB" id="A0A3B0U2I9"/>
<keyword evidence="1" id="KW-0812">Transmembrane</keyword>
<organism evidence="2">
    <name type="scientific">hydrothermal vent metagenome</name>
    <dbReference type="NCBI Taxonomy" id="652676"/>
    <lineage>
        <taxon>unclassified sequences</taxon>
        <taxon>metagenomes</taxon>
        <taxon>ecological metagenomes</taxon>
    </lineage>
</organism>
<dbReference type="Pfam" id="PF19851">
    <property type="entry name" value="DUF6326"/>
    <property type="match status" value="1"/>
</dbReference>
<evidence type="ECO:0000256" key="1">
    <source>
        <dbReference type="SAM" id="Phobius"/>
    </source>
</evidence>
<reference evidence="2" key="1">
    <citation type="submission" date="2018-06" db="EMBL/GenBank/DDBJ databases">
        <authorList>
            <person name="Zhirakovskaya E."/>
        </authorList>
    </citation>
    <scope>NUCLEOTIDE SEQUENCE</scope>
</reference>
<proteinExistence type="predicted"/>
<accession>A0A3B0U2I9</accession>
<gene>
    <name evidence="2" type="ORF">MNBD_ALPHA11-350</name>
</gene>
<name>A0A3B0U2I9_9ZZZZ</name>
<feature type="transmembrane region" description="Helical" evidence="1">
    <location>
        <begin position="75"/>
        <end position="92"/>
    </location>
</feature>
<evidence type="ECO:0000313" key="2">
    <source>
        <dbReference type="EMBL" id="VAW13596.1"/>
    </source>
</evidence>
<keyword evidence="1" id="KW-0472">Membrane</keyword>
<keyword evidence="1" id="KW-1133">Transmembrane helix</keyword>
<sequence>MTTKIKLSTLWVIVMLNMAYADILSLYVPGVHEELAAFAGGIPIVMLMLFGAVKIQFPLAMIFLSRVLGLKANRWANIIIAVTTIIFVVGGGSLTPHYIFIASIEVLCMLAIIWTAWRWKSDEDSQVLVSGKIA</sequence>
<dbReference type="InterPro" id="IPR046289">
    <property type="entry name" value="DUF6326"/>
</dbReference>
<feature type="transmembrane region" description="Helical" evidence="1">
    <location>
        <begin position="37"/>
        <end position="63"/>
    </location>
</feature>
<dbReference type="EMBL" id="UOEQ01000016">
    <property type="protein sequence ID" value="VAW13596.1"/>
    <property type="molecule type" value="Genomic_DNA"/>
</dbReference>
<feature type="transmembrane region" description="Helical" evidence="1">
    <location>
        <begin position="98"/>
        <end position="117"/>
    </location>
</feature>